<organism evidence="1 2">
    <name type="scientific">Lecanicillium saksenae</name>
    <dbReference type="NCBI Taxonomy" id="468837"/>
    <lineage>
        <taxon>Eukaryota</taxon>
        <taxon>Fungi</taxon>
        <taxon>Dikarya</taxon>
        <taxon>Ascomycota</taxon>
        <taxon>Pezizomycotina</taxon>
        <taxon>Sordariomycetes</taxon>
        <taxon>Hypocreomycetidae</taxon>
        <taxon>Hypocreales</taxon>
        <taxon>Cordycipitaceae</taxon>
        <taxon>Lecanicillium</taxon>
    </lineage>
</organism>
<accession>A0ACC1R4N4</accession>
<dbReference type="EMBL" id="JANAKD010000150">
    <property type="protein sequence ID" value="KAJ3496941.1"/>
    <property type="molecule type" value="Genomic_DNA"/>
</dbReference>
<evidence type="ECO:0000313" key="2">
    <source>
        <dbReference type="Proteomes" id="UP001148737"/>
    </source>
</evidence>
<keyword evidence="2" id="KW-1185">Reference proteome</keyword>
<protein>
    <submittedName>
        <fullName evidence="1">Uncharacterized protein</fullName>
    </submittedName>
</protein>
<dbReference type="Proteomes" id="UP001148737">
    <property type="component" value="Unassembled WGS sequence"/>
</dbReference>
<proteinExistence type="predicted"/>
<gene>
    <name evidence="1" type="ORF">NLG97_g2284</name>
</gene>
<sequence length="1312" mass="142502">MNLFRRAAVTVASFPSLWYTTAADGLFHSELQLCPQTCTASGTDSGNWTRYHDTRALTNCKEPMMLSFLVDNPVQDPTTDLSLFACVGSLPGNGATCSREPHTNTTRALGTQNPNDQVEVEVLWSESTDNPTSGSSLDAVKHIQDYLFKANCESTEPSIAFSYYNGSFVGAYAGAGMHPESAVNLLEQYKSEMHNNAKGNHLVMQVCGDGRSAWDTIGIVVSTPVSAGDIEALGKVQEAVRSWNRGECVNSSAAASKLESIVKISRRQHLPSGTLISKRDDCKTEQVRGGDLCGAIADRCGITLDELKQYNSADDTWCNRLSVGQYVCCSSGSLPDMRPKPNADGTCKAYAVKDGEYCGVIAAANSLTVDELESLNKNTWGWTGCGNLQKQARICLSSGEPPMPVWIPDVECGPQKPGTRRPTDGTKLVDLNPCPLNVCCTKWGHCGYTKDYCTQEDSETGAPGTSKPGTNGCISNCGMEIIVDPNPSPKFNKLGYFEAFNSKRKCLNMDVRDLQGLGHDIVHFAFATITQDFQVNISPLSDSFNNFVSMSASFKKIISFGGWTFSTDADSFPIFRNVVTDANREAFANNVVDFVVKHNLDGVDFDWEYPGAPDIPGVPAGDKDDGKRYLEFLKLVKNKLPSGKTVSIAAPGSYWYLRGFPIADMSKVVDYIVFMSYDLHGQWDFKKPWAAEGCHGGSCLRSHINSTETEQALVMITKAGVSTTKIFVGVSSYGRSFRMTDPSCTGPDCTFTGPESGATPGECTDTAGYISNAEIKDLLASKGGSVKYDAGSDSYIATYGDNWVAYMDESIKTSRMNKYKSLNMGGTTDWAVDLSEYMVPFDNTNIEYNGIDFRRVSCDDMDISNIDVDPAVAWAKAGCPAAYGAAVKYWRQPHSARNEFSQIIAQFFNDSGHALSMKCGRLDLGSAGCQDHADCKNTAGPAGQLILTSMMNIHSMYLNTYEAIDAAKRHVADYLDKIESTFAKPPEGNAAAQLVLGLLEQVWSSVVAPRLAKFLEGQVLKGSEEKAWKAYQKGVDLAFDQIKQAQSEKVTASNSLKDNLVAMVDLLLAGMQAMNKATFDGSEASTDTLYNMISDGKSFLAKAPGSGMFDTQSTIQNTLLATLIPAAWAYDKDNVRGHGAVVVSTKYDCKATDKCPDRDPAWPNTALLTTWSAQNSCYCHKGKWHFLVQMWGGAITYNSGGGGAQTRDPTPFSGPNGFEKMSDFGISGKDFIEGEEANCGYSALRTWEANGGKNGYKPDFQTIEGLQSFVSGDIRTPGIVNVPVCDIYAAHTGWEKDLESRKLKHFPCPDDS</sequence>
<comment type="caution">
    <text evidence="1">The sequence shown here is derived from an EMBL/GenBank/DDBJ whole genome shotgun (WGS) entry which is preliminary data.</text>
</comment>
<reference evidence="1" key="1">
    <citation type="submission" date="2022-07" db="EMBL/GenBank/DDBJ databases">
        <title>Genome Sequence of Lecanicillium saksenae.</title>
        <authorList>
            <person name="Buettner E."/>
        </authorList>
    </citation>
    <scope>NUCLEOTIDE SEQUENCE</scope>
    <source>
        <strain evidence="1">VT-O1</strain>
    </source>
</reference>
<evidence type="ECO:0000313" key="1">
    <source>
        <dbReference type="EMBL" id="KAJ3496941.1"/>
    </source>
</evidence>
<name>A0ACC1R4N4_9HYPO</name>